<dbReference type="InterPro" id="IPR036388">
    <property type="entry name" value="WH-like_DNA-bd_sf"/>
</dbReference>
<dbReference type="Pfam" id="PF04545">
    <property type="entry name" value="Sigma70_r4"/>
    <property type="match status" value="1"/>
</dbReference>
<dbReference type="Gene3D" id="1.20.120.1810">
    <property type="match status" value="1"/>
</dbReference>
<dbReference type="EMBL" id="JASCIQ010000064">
    <property type="protein sequence ID" value="MDI3409240.1"/>
    <property type="molecule type" value="Genomic_DNA"/>
</dbReference>
<dbReference type="CDD" id="cd06171">
    <property type="entry name" value="Sigma70_r4"/>
    <property type="match status" value="1"/>
</dbReference>
<dbReference type="PANTHER" id="PTHR30385">
    <property type="entry name" value="SIGMA FACTOR F FLAGELLAR"/>
    <property type="match status" value="1"/>
</dbReference>
<feature type="region of interest" description="Disordered" evidence="5">
    <location>
        <begin position="1"/>
        <end position="27"/>
    </location>
</feature>
<sequence length="288" mass="32431">MLTDRPVRAARPVHRPGPRRRRHDDAPATHEIFARFHGLPPGRERDVLCEELLEAWLPMAHRIAGRFRGKGEAVEDLQQIAALGLLKAIQGYDPRRGAFESYAVPTVTGELRRHFRDHTWDVHVPRRVQDLRNTVRRAYRELSLRPGSPEPTVAQLARHTGLSEQAVREGQRALTSYRALSLDAEPAREDGLSLVDTLGAADPSYDIVVDRLAARAGIQHLPRRERTVLYLRFFEGLTQSRIAERIGVSQMQVCRLIAQTCSRVREEAADGAADQEEEQEGAGNQRAV</sequence>
<proteinExistence type="predicted"/>
<evidence type="ECO:0000313" key="8">
    <source>
        <dbReference type="EMBL" id="MDI3409240.1"/>
    </source>
</evidence>
<evidence type="ECO:0000259" key="7">
    <source>
        <dbReference type="Pfam" id="PF04545"/>
    </source>
</evidence>
<evidence type="ECO:0000256" key="4">
    <source>
        <dbReference type="ARBA" id="ARBA00023163"/>
    </source>
</evidence>
<evidence type="ECO:0000256" key="1">
    <source>
        <dbReference type="ARBA" id="ARBA00023015"/>
    </source>
</evidence>
<dbReference type="Gene3D" id="1.10.10.10">
    <property type="entry name" value="Winged helix-like DNA-binding domain superfamily/Winged helix DNA-binding domain"/>
    <property type="match status" value="2"/>
</dbReference>
<keyword evidence="9" id="KW-1185">Reference proteome</keyword>
<dbReference type="SUPFAM" id="SSF88659">
    <property type="entry name" value="Sigma3 and sigma4 domains of RNA polymerase sigma factors"/>
    <property type="match status" value="2"/>
</dbReference>
<evidence type="ECO:0000259" key="6">
    <source>
        <dbReference type="Pfam" id="PF04542"/>
    </source>
</evidence>
<dbReference type="PANTHER" id="PTHR30385:SF4">
    <property type="entry name" value="RNA POLYMERASE SIGMA-E FACTOR"/>
    <property type="match status" value="1"/>
</dbReference>
<dbReference type="InterPro" id="IPR007630">
    <property type="entry name" value="RNA_pol_sigma70_r4"/>
</dbReference>
<keyword evidence="3" id="KW-0238">DNA-binding</keyword>
<evidence type="ECO:0000313" key="9">
    <source>
        <dbReference type="Proteomes" id="UP001223978"/>
    </source>
</evidence>
<reference evidence="8 9" key="1">
    <citation type="submission" date="2023-05" db="EMBL/GenBank/DDBJ databases">
        <title>Draft genome sequence of Streptomyces sp. B-S-A6 isolated from a cave soil in Thailand.</title>
        <authorList>
            <person name="Chamroensaksri N."/>
            <person name="Muangham S."/>
        </authorList>
    </citation>
    <scope>NUCLEOTIDE SEQUENCE [LARGE SCALE GENOMIC DNA]</scope>
    <source>
        <strain evidence="8 9">B-S-A6</strain>
    </source>
</reference>
<organism evidence="8 9">
    <name type="scientific">Streptomyces cavernicola</name>
    <dbReference type="NCBI Taxonomy" id="3043613"/>
    <lineage>
        <taxon>Bacteria</taxon>
        <taxon>Bacillati</taxon>
        <taxon>Actinomycetota</taxon>
        <taxon>Actinomycetes</taxon>
        <taxon>Kitasatosporales</taxon>
        <taxon>Streptomycetaceae</taxon>
        <taxon>Streptomyces</taxon>
    </lineage>
</organism>
<gene>
    <name evidence="8" type="ORF">QIS96_36155</name>
</gene>
<keyword evidence="1" id="KW-0805">Transcription regulation</keyword>
<dbReference type="NCBIfam" id="TIGR02980">
    <property type="entry name" value="SigBFG"/>
    <property type="match status" value="1"/>
</dbReference>
<dbReference type="InterPro" id="IPR014284">
    <property type="entry name" value="RNA_pol_sigma-70_dom"/>
</dbReference>
<feature type="domain" description="RNA polymerase sigma-70 region 2" evidence="6">
    <location>
        <begin position="52"/>
        <end position="120"/>
    </location>
</feature>
<dbReference type="NCBIfam" id="TIGR02937">
    <property type="entry name" value="sigma70-ECF"/>
    <property type="match status" value="1"/>
</dbReference>
<evidence type="ECO:0000256" key="2">
    <source>
        <dbReference type="ARBA" id="ARBA00023082"/>
    </source>
</evidence>
<name>A0ABT6SM29_9ACTN</name>
<evidence type="ECO:0000256" key="5">
    <source>
        <dbReference type="SAM" id="MobiDB-lite"/>
    </source>
</evidence>
<dbReference type="Proteomes" id="UP001223978">
    <property type="component" value="Unassembled WGS sequence"/>
</dbReference>
<feature type="region of interest" description="Disordered" evidence="5">
    <location>
        <begin position="268"/>
        <end position="288"/>
    </location>
</feature>
<keyword evidence="2" id="KW-0731">Sigma factor</keyword>
<dbReference type="Pfam" id="PF04542">
    <property type="entry name" value="Sigma70_r2"/>
    <property type="match status" value="1"/>
</dbReference>
<feature type="domain" description="RNA polymerase sigma-70 region 4" evidence="7">
    <location>
        <begin position="218"/>
        <end position="266"/>
    </location>
</feature>
<evidence type="ECO:0000256" key="3">
    <source>
        <dbReference type="ARBA" id="ARBA00023125"/>
    </source>
</evidence>
<comment type="caution">
    <text evidence="8">The sequence shown here is derived from an EMBL/GenBank/DDBJ whole genome shotgun (WGS) entry which is preliminary data.</text>
</comment>
<dbReference type="RefSeq" id="WP_282547108.1">
    <property type="nucleotide sequence ID" value="NZ_JASCIQ010000064.1"/>
</dbReference>
<dbReference type="SUPFAM" id="SSF88946">
    <property type="entry name" value="Sigma2 domain of RNA polymerase sigma factors"/>
    <property type="match status" value="1"/>
</dbReference>
<dbReference type="InterPro" id="IPR014322">
    <property type="entry name" value="RNA_pol_sigma-B/F/G"/>
</dbReference>
<dbReference type="InterPro" id="IPR007627">
    <property type="entry name" value="RNA_pol_sigma70_r2"/>
</dbReference>
<feature type="compositionally biased region" description="Basic residues" evidence="5">
    <location>
        <begin position="11"/>
        <end position="22"/>
    </location>
</feature>
<dbReference type="PRINTS" id="PR00046">
    <property type="entry name" value="SIGMA70FCT"/>
</dbReference>
<protein>
    <submittedName>
        <fullName evidence="8">SigB/SigF/SigG family RNA polymerase sigma factor</fullName>
    </submittedName>
</protein>
<dbReference type="InterPro" id="IPR013325">
    <property type="entry name" value="RNA_pol_sigma_r2"/>
</dbReference>
<accession>A0ABT6SM29</accession>
<dbReference type="InterPro" id="IPR013324">
    <property type="entry name" value="RNA_pol_sigma_r3/r4-like"/>
</dbReference>
<keyword evidence="4" id="KW-0804">Transcription</keyword>
<dbReference type="InterPro" id="IPR000943">
    <property type="entry name" value="RNA_pol_sigma70"/>
</dbReference>